<organism evidence="2 3">
    <name type="scientific">Portunus trituberculatus</name>
    <name type="common">Swimming crab</name>
    <name type="synonym">Neptunus trituberculatus</name>
    <dbReference type="NCBI Taxonomy" id="210409"/>
    <lineage>
        <taxon>Eukaryota</taxon>
        <taxon>Metazoa</taxon>
        <taxon>Ecdysozoa</taxon>
        <taxon>Arthropoda</taxon>
        <taxon>Crustacea</taxon>
        <taxon>Multicrustacea</taxon>
        <taxon>Malacostraca</taxon>
        <taxon>Eumalacostraca</taxon>
        <taxon>Eucarida</taxon>
        <taxon>Decapoda</taxon>
        <taxon>Pleocyemata</taxon>
        <taxon>Brachyura</taxon>
        <taxon>Eubrachyura</taxon>
        <taxon>Portunoidea</taxon>
        <taxon>Portunidae</taxon>
        <taxon>Portuninae</taxon>
        <taxon>Portunus</taxon>
    </lineage>
</organism>
<sequence>MPEKDDGSDTNTDNDEAILTGKQRSRRLKMTSDAFLRARREEASPQTRCGTGHLRAWTPARGRSDARHLGGRRCCRLNGLVKAIKEIQSKG</sequence>
<feature type="region of interest" description="Disordered" evidence="1">
    <location>
        <begin position="1"/>
        <end position="25"/>
    </location>
</feature>
<keyword evidence="3" id="KW-1185">Reference proteome</keyword>
<evidence type="ECO:0000256" key="1">
    <source>
        <dbReference type="SAM" id="MobiDB-lite"/>
    </source>
</evidence>
<dbReference type="Proteomes" id="UP000324222">
    <property type="component" value="Unassembled WGS sequence"/>
</dbReference>
<evidence type="ECO:0000313" key="3">
    <source>
        <dbReference type="Proteomes" id="UP000324222"/>
    </source>
</evidence>
<dbReference type="AlphaFoldDB" id="A0A5B7F085"/>
<accession>A0A5B7F085</accession>
<dbReference type="EMBL" id="VSRR010004135">
    <property type="protein sequence ID" value="MPC38669.1"/>
    <property type="molecule type" value="Genomic_DNA"/>
</dbReference>
<comment type="caution">
    <text evidence="2">The sequence shown here is derived from an EMBL/GenBank/DDBJ whole genome shotgun (WGS) entry which is preliminary data.</text>
</comment>
<evidence type="ECO:0000313" key="2">
    <source>
        <dbReference type="EMBL" id="MPC38669.1"/>
    </source>
</evidence>
<reference evidence="2 3" key="1">
    <citation type="submission" date="2019-05" db="EMBL/GenBank/DDBJ databases">
        <title>Another draft genome of Portunus trituberculatus and its Hox gene families provides insights of decapod evolution.</title>
        <authorList>
            <person name="Jeong J.-H."/>
            <person name="Song I."/>
            <person name="Kim S."/>
            <person name="Choi T."/>
            <person name="Kim D."/>
            <person name="Ryu S."/>
            <person name="Kim W."/>
        </authorList>
    </citation>
    <scope>NUCLEOTIDE SEQUENCE [LARGE SCALE GENOMIC DNA]</scope>
    <source>
        <tissue evidence="2">Muscle</tissue>
    </source>
</reference>
<name>A0A5B7F085_PORTR</name>
<gene>
    <name evidence="2" type="ORF">E2C01_032180</name>
</gene>
<protein>
    <submittedName>
        <fullName evidence="2">Uncharacterized protein</fullName>
    </submittedName>
</protein>
<proteinExistence type="predicted"/>